<reference evidence="1 2" key="1">
    <citation type="submission" date="2016-08" db="EMBL/GenBank/DDBJ databases">
        <title>Genome of Bacillus solimangrovi GH2-4.</title>
        <authorList>
            <person name="Lim S."/>
            <person name="Kim B.-C."/>
        </authorList>
    </citation>
    <scope>NUCLEOTIDE SEQUENCE [LARGE SCALE GENOMIC DNA]</scope>
    <source>
        <strain evidence="1 2">GH2-4</strain>
    </source>
</reference>
<dbReference type="STRING" id="1305675.BFG57_08680"/>
<organism evidence="1 2">
    <name type="scientific">Bacillus solimangrovi</name>
    <dbReference type="NCBI Taxonomy" id="1305675"/>
    <lineage>
        <taxon>Bacteria</taxon>
        <taxon>Bacillati</taxon>
        <taxon>Bacillota</taxon>
        <taxon>Bacilli</taxon>
        <taxon>Bacillales</taxon>
        <taxon>Bacillaceae</taxon>
        <taxon>Bacillus</taxon>
    </lineage>
</organism>
<accession>A0A1E5LJS8</accession>
<dbReference type="Proteomes" id="UP000095209">
    <property type="component" value="Unassembled WGS sequence"/>
</dbReference>
<proteinExistence type="predicted"/>
<gene>
    <name evidence="1" type="ORF">BFG57_08680</name>
</gene>
<evidence type="ECO:0000313" key="1">
    <source>
        <dbReference type="EMBL" id="OEH94321.1"/>
    </source>
</evidence>
<dbReference type="RefSeq" id="WP_069715677.1">
    <property type="nucleotide sequence ID" value="NZ_MJEH01000003.1"/>
</dbReference>
<dbReference type="EMBL" id="MJEH01000003">
    <property type="protein sequence ID" value="OEH94321.1"/>
    <property type="molecule type" value="Genomic_DNA"/>
</dbReference>
<evidence type="ECO:0000313" key="2">
    <source>
        <dbReference type="Proteomes" id="UP000095209"/>
    </source>
</evidence>
<sequence length="73" mass="8426">MRKNQRLQLKYLDKANGTMLWHLPDKPIKSKTVHPEETLASLLSPSSNKSDIKKINQALELLKQIKDDNELDD</sequence>
<name>A0A1E5LJS8_9BACI</name>
<dbReference type="AlphaFoldDB" id="A0A1E5LJS8"/>
<comment type="caution">
    <text evidence="1">The sequence shown here is derived from an EMBL/GenBank/DDBJ whole genome shotgun (WGS) entry which is preliminary data.</text>
</comment>
<keyword evidence="2" id="KW-1185">Reference proteome</keyword>
<protein>
    <submittedName>
        <fullName evidence="1">Uncharacterized protein</fullName>
    </submittedName>
</protein>